<feature type="site" description="Electron transfer via tryptophanyl radical" evidence="4">
    <location>
        <position position="209"/>
    </location>
</feature>
<dbReference type="GO" id="GO:0005737">
    <property type="term" value="C:cytoplasm"/>
    <property type="evidence" value="ECO:0007669"/>
    <property type="project" value="TreeGrafter"/>
</dbReference>
<keyword evidence="7" id="KW-1185">Reference proteome</keyword>
<feature type="binding site" evidence="3">
    <location>
        <position position="96"/>
    </location>
    <ligand>
        <name>FAD</name>
        <dbReference type="ChEBI" id="CHEBI:57692"/>
    </ligand>
</feature>
<dbReference type="AlphaFoldDB" id="A0A2C8ZYD0"/>
<feature type="binding site" evidence="3">
    <location>
        <begin position="199"/>
        <end position="201"/>
    </location>
    <ligand>
        <name>FAD</name>
        <dbReference type="ChEBI" id="CHEBI:57692"/>
    </ligand>
</feature>
<dbReference type="GO" id="GO:0071949">
    <property type="term" value="F:FAD binding"/>
    <property type="evidence" value="ECO:0007669"/>
    <property type="project" value="TreeGrafter"/>
</dbReference>
<feature type="binding site" evidence="3">
    <location>
        <position position="47"/>
    </location>
    <ligand>
        <name>FAD</name>
        <dbReference type="ChEBI" id="CHEBI:57692"/>
    </ligand>
</feature>
<dbReference type="PANTHER" id="PTHR11455:SF18">
    <property type="entry name" value="SI:CH1073-390K14.1"/>
    <property type="match status" value="1"/>
</dbReference>
<dbReference type="GO" id="GO:0003904">
    <property type="term" value="F:deoxyribodipyrimidine photo-lyase activity"/>
    <property type="evidence" value="ECO:0007669"/>
    <property type="project" value="TreeGrafter"/>
</dbReference>
<dbReference type="GO" id="GO:0043153">
    <property type="term" value="P:entrainment of circadian clock by photoperiod"/>
    <property type="evidence" value="ECO:0007669"/>
    <property type="project" value="TreeGrafter"/>
</dbReference>
<evidence type="ECO:0000256" key="4">
    <source>
        <dbReference type="PIRSR" id="PIRSR602081-2"/>
    </source>
</evidence>
<evidence type="ECO:0000259" key="5">
    <source>
        <dbReference type="Pfam" id="PF03441"/>
    </source>
</evidence>
<sequence length="425" mass="47454">MNRWQPFEGNNVILRPYYRRMIEQFNPTRGAALAALAEFVPRAGRAYTLDRNHDRGPEDRSNVSALSPYLRHRLLTESEVVEAVLQRHSLAAAEKFVQEVFWRTYWKGWLELRPEAWRRYRREVETLVPDIGTAEWSNDYARACEARTGIECFDAWVTELAEFGYLHNHTRMWFASIWIFTLGLPWQLGADLFYRQLLDGDAASNTLSWRWVAGLQTAGKTYLARPDNIQRYTDGRFSPTGLASFAPALAEPALPPARELEAAPGLPQGRVGLLLHEEDLHAESLPLGNAIVHAIAGWHRAADRSPLGCSDSVAAFTSTAVSDGLARASAHFGVDSAPLLESDASAVLAWARESGVTTIVIPFAPVGPVRERVDGMSAELASAGVSLIEARRQWDSVAWPHAGRGFFPFRERIPKLLRGQGIRTQ</sequence>
<keyword evidence="6" id="KW-0456">Lyase</keyword>
<dbReference type="Proteomes" id="UP000219440">
    <property type="component" value="Unassembled WGS sequence"/>
</dbReference>
<reference evidence="6 7" key="1">
    <citation type="submission" date="2017-09" db="EMBL/GenBank/DDBJ databases">
        <authorList>
            <person name="Ehlers B."/>
            <person name="Leendertz F.H."/>
        </authorList>
    </citation>
    <scope>NUCLEOTIDE SEQUENCE [LARGE SCALE GENOMIC DNA]</scope>
    <source>
        <strain evidence="6 7">CGMCC 1.05381</strain>
    </source>
</reference>
<evidence type="ECO:0000313" key="7">
    <source>
        <dbReference type="Proteomes" id="UP000219440"/>
    </source>
</evidence>
<accession>A0A2C8ZYD0</accession>
<dbReference type="EMBL" id="OCST01000004">
    <property type="protein sequence ID" value="SOE71015.1"/>
    <property type="molecule type" value="Genomic_DNA"/>
</dbReference>
<evidence type="ECO:0000256" key="1">
    <source>
        <dbReference type="ARBA" id="ARBA00022630"/>
    </source>
</evidence>
<feature type="domain" description="Cryptochrome/DNA photolyase FAD-binding" evidence="5">
    <location>
        <begin position="96"/>
        <end position="222"/>
    </location>
</feature>
<dbReference type="InterPro" id="IPR036134">
    <property type="entry name" value="Crypto/Photolyase_FAD-like_sf"/>
</dbReference>
<dbReference type="Gene3D" id="1.25.40.80">
    <property type="match status" value="1"/>
</dbReference>
<dbReference type="InterPro" id="IPR002081">
    <property type="entry name" value="Cryptochrome/DNA_photolyase_1"/>
</dbReference>
<gene>
    <name evidence="6" type="ORF">SAMN06296378_2377</name>
</gene>
<protein>
    <submittedName>
        <fullName evidence="6">Deoxyribodipyrimidine photo-lyase</fullName>
    </submittedName>
</protein>
<dbReference type="Pfam" id="PF03441">
    <property type="entry name" value="FAD_binding_7"/>
    <property type="match status" value="1"/>
</dbReference>
<comment type="cofactor">
    <cofactor evidence="3">
        <name>FAD</name>
        <dbReference type="ChEBI" id="CHEBI:57692"/>
    </cofactor>
    <text evidence="3">Binds 1 FAD per subunit.</text>
</comment>
<dbReference type="GO" id="GO:0032922">
    <property type="term" value="P:circadian regulation of gene expression"/>
    <property type="evidence" value="ECO:0007669"/>
    <property type="project" value="TreeGrafter"/>
</dbReference>
<feature type="site" description="Electron transfer via tryptophanyl radical" evidence="4">
    <location>
        <position position="186"/>
    </location>
</feature>
<dbReference type="GO" id="GO:0003677">
    <property type="term" value="F:DNA binding"/>
    <property type="evidence" value="ECO:0007669"/>
    <property type="project" value="TreeGrafter"/>
</dbReference>
<dbReference type="InterPro" id="IPR005101">
    <property type="entry name" value="Cryptochr/Photolyase_FAD-bd"/>
</dbReference>
<name>A0A2C8ZYD0_9MICO</name>
<evidence type="ECO:0000256" key="2">
    <source>
        <dbReference type="ARBA" id="ARBA00022827"/>
    </source>
</evidence>
<keyword evidence="1 3" id="KW-0285">Flavoprotein</keyword>
<evidence type="ECO:0000256" key="3">
    <source>
        <dbReference type="PIRSR" id="PIRSR602081-1"/>
    </source>
</evidence>
<dbReference type="PANTHER" id="PTHR11455">
    <property type="entry name" value="CRYPTOCHROME"/>
    <property type="match status" value="1"/>
</dbReference>
<dbReference type="Gene3D" id="1.10.579.10">
    <property type="entry name" value="DNA Cyclobutane Dipyrimidine Photolyase, subunit A, domain 3"/>
    <property type="match status" value="1"/>
</dbReference>
<organism evidence="6 7">
    <name type="scientific">Salinibacterium xinjiangense</name>
    <dbReference type="NCBI Taxonomy" id="386302"/>
    <lineage>
        <taxon>Bacteria</taxon>
        <taxon>Bacillati</taxon>
        <taxon>Actinomycetota</taxon>
        <taxon>Actinomycetes</taxon>
        <taxon>Micrococcales</taxon>
        <taxon>Microbacteriaceae</taxon>
        <taxon>Salinibacterium</taxon>
    </lineage>
</organism>
<feature type="site" description="Electron transfer via tryptophanyl radical" evidence="4">
    <location>
        <position position="136"/>
    </location>
</feature>
<proteinExistence type="predicted"/>
<evidence type="ECO:0000313" key="6">
    <source>
        <dbReference type="EMBL" id="SOE71015.1"/>
    </source>
</evidence>
<dbReference type="SUPFAM" id="SSF48173">
    <property type="entry name" value="Cryptochrome/photolyase FAD-binding domain"/>
    <property type="match status" value="1"/>
</dbReference>
<keyword evidence="2 3" id="KW-0274">FAD</keyword>